<gene>
    <name evidence="1" type="ORF">Glove_155g8</name>
</gene>
<organism evidence="1 2">
    <name type="scientific">Diversispora epigaea</name>
    <dbReference type="NCBI Taxonomy" id="1348612"/>
    <lineage>
        <taxon>Eukaryota</taxon>
        <taxon>Fungi</taxon>
        <taxon>Fungi incertae sedis</taxon>
        <taxon>Mucoromycota</taxon>
        <taxon>Glomeromycotina</taxon>
        <taxon>Glomeromycetes</taxon>
        <taxon>Diversisporales</taxon>
        <taxon>Diversisporaceae</taxon>
        <taxon>Diversispora</taxon>
    </lineage>
</organism>
<dbReference type="AlphaFoldDB" id="A0A397IS77"/>
<dbReference type="EMBL" id="PQFF01000146">
    <property type="protein sequence ID" value="RHZ78821.1"/>
    <property type="molecule type" value="Genomic_DNA"/>
</dbReference>
<dbReference type="Proteomes" id="UP000266861">
    <property type="component" value="Unassembled WGS sequence"/>
</dbReference>
<proteinExistence type="predicted"/>
<accession>A0A397IS77</accession>
<evidence type="ECO:0000313" key="2">
    <source>
        <dbReference type="Proteomes" id="UP000266861"/>
    </source>
</evidence>
<keyword evidence="2" id="KW-1185">Reference proteome</keyword>
<sequence length="61" mass="6829">MDSRIPNNNINNPSIQMTNSVQNSDVIVDSIPRRITQNFPMSDSLIRFKANQEHNGCGANI</sequence>
<protein>
    <submittedName>
        <fullName evidence="1">Uncharacterized protein</fullName>
    </submittedName>
</protein>
<evidence type="ECO:0000313" key="1">
    <source>
        <dbReference type="EMBL" id="RHZ78821.1"/>
    </source>
</evidence>
<name>A0A397IS77_9GLOM</name>
<reference evidence="1 2" key="1">
    <citation type="submission" date="2018-08" db="EMBL/GenBank/DDBJ databases">
        <title>Genome and evolution of the arbuscular mycorrhizal fungus Diversispora epigaea (formerly Glomus versiforme) and its bacterial endosymbionts.</title>
        <authorList>
            <person name="Sun X."/>
            <person name="Fei Z."/>
            <person name="Harrison M."/>
        </authorList>
    </citation>
    <scope>NUCLEOTIDE SEQUENCE [LARGE SCALE GENOMIC DNA]</scope>
    <source>
        <strain evidence="1 2">IT104</strain>
    </source>
</reference>
<comment type="caution">
    <text evidence="1">The sequence shown here is derived from an EMBL/GenBank/DDBJ whole genome shotgun (WGS) entry which is preliminary data.</text>
</comment>